<proteinExistence type="predicted"/>
<evidence type="ECO:0000313" key="1">
    <source>
        <dbReference type="EMBL" id="KAF9442998.1"/>
    </source>
</evidence>
<dbReference type="AlphaFoldDB" id="A0A9P5X1B8"/>
<sequence>MLGSVGGDDGSRMRSTLLPPAKVFLRLGNCDGRVRKWGGHQLVLAMVNDDDTMRAAYRYGDKTPANHRAEHIITISTLQRSSSVKCSERFEGGKQGVCGDGLVGRSPILIDVIDDIKPRVDALMLRHWPRSRGRLGFPAELGNGVRGV</sequence>
<dbReference type="EMBL" id="MU151534">
    <property type="protein sequence ID" value="KAF9442998.1"/>
    <property type="molecule type" value="Genomic_DNA"/>
</dbReference>
<protein>
    <submittedName>
        <fullName evidence="1">Uncharacterized protein</fullName>
    </submittedName>
</protein>
<organism evidence="1 2">
    <name type="scientific">Macrolepiota fuliginosa MF-IS2</name>
    <dbReference type="NCBI Taxonomy" id="1400762"/>
    <lineage>
        <taxon>Eukaryota</taxon>
        <taxon>Fungi</taxon>
        <taxon>Dikarya</taxon>
        <taxon>Basidiomycota</taxon>
        <taxon>Agaricomycotina</taxon>
        <taxon>Agaricomycetes</taxon>
        <taxon>Agaricomycetidae</taxon>
        <taxon>Agaricales</taxon>
        <taxon>Agaricineae</taxon>
        <taxon>Agaricaceae</taxon>
        <taxon>Macrolepiota</taxon>
    </lineage>
</organism>
<accession>A0A9P5X1B8</accession>
<comment type="caution">
    <text evidence="1">The sequence shown here is derived from an EMBL/GenBank/DDBJ whole genome shotgun (WGS) entry which is preliminary data.</text>
</comment>
<keyword evidence="2" id="KW-1185">Reference proteome</keyword>
<reference evidence="1" key="1">
    <citation type="submission" date="2020-11" db="EMBL/GenBank/DDBJ databases">
        <authorList>
            <consortium name="DOE Joint Genome Institute"/>
            <person name="Ahrendt S."/>
            <person name="Riley R."/>
            <person name="Andreopoulos W."/>
            <person name="Labutti K."/>
            <person name="Pangilinan J."/>
            <person name="Ruiz-Duenas F.J."/>
            <person name="Barrasa J.M."/>
            <person name="Sanchez-Garcia M."/>
            <person name="Camarero S."/>
            <person name="Miyauchi S."/>
            <person name="Serrano A."/>
            <person name="Linde D."/>
            <person name="Babiker R."/>
            <person name="Drula E."/>
            <person name="Ayuso-Fernandez I."/>
            <person name="Pacheco R."/>
            <person name="Padilla G."/>
            <person name="Ferreira P."/>
            <person name="Barriuso J."/>
            <person name="Kellner H."/>
            <person name="Castanera R."/>
            <person name="Alfaro M."/>
            <person name="Ramirez L."/>
            <person name="Pisabarro A.G."/>
            <person name="Kuo A."/>
            <person name="Tritt A."/>
            <person name="Lipzen A."/>
            <person name="He G."/>
            <person name="Yan M."/>
            <person name="Ng V."/>
            <person name="Cullen D."/>
            <person name="Martin F."/>
            <person name="Rosso M.-N."/>
            <person name="Henrissat B."/>
            <person name="Hibbett D."/>
            <person name="Martinez A.T."/>
            <person name="Grigoriev I.V."/>
        </authorList>
    </citation>
    <scope>NUCLEOTIDE SEQUENCE</scope>
    <source>
        <strain evidence="1">MF-IS2</strain>
    </source>
</reference>
<evidence type="ECO:0000313" key="2">
    <source>
        <dbReference type="Proteomes" id="UP000807342"/>
    </source>
</evidence>
<gene>
    <name evidence="1" type="ORF">P691DRAFT_788611</name>
</gene>
<dbReference type="Proteomes" id="UP000807342">
    <property type="component" value="Unassembled WGS sequence"/>
</dbReference>
<name>A0A9P5X1B8_9AGAR</name>